<organism evidence="8 9">
    <name type="scientific">Elysia marginata</name>
    <dbReference type="NCBI Taxonomy" id="1093978"/>
    <lineage>
        <taxon>Eukaryota</taxon>
        <taxon>Metazoa</taxon>
        <taxon>Spiralia</taxon>
        <taxon>Lophotrochozoa</taxon>
        <taxon>Mollusca</taxon>
        <taxon>Gastropoda</taxon>
        <taxon>Heterobranchia</taxon>
        <taxon>Euthyneura</taxon>
        <taxon>Panpulmonata</taxon>
        <taxon>Sacoglossa</taxon>
        <taxon>Placobranchoidea</taxon>
        <taxon>Plakobranchidae</taxon>
        <taxon>Elysia</taxon>
    </lineage>
</organism>
<protein>
    <submittedName>
        <fullName evidence="8">Prickle-like protein 3</fullName>
    </submittedName>
</protein>
<dbReference type="EMBL" id="BMAT01004782">
    <property type="protein sequence ID" value="GFR80367.1"/>
    <property type="molecule type" value="Genomic_DNA"/>
</dbReference>
<evidence type="ECO:0000256" key="5">
    <source>
        <dbReference type="PROSITE-ProRule" id="PRU00125"/>
    </source>
</evidence>
<keyword evidence="3 5" id="KW-0862">Zinc</keyword>
<dbReference type="SMART" id="SM00132">
    <property type="entry name" value="LIM"/>
    <property type="match status" value="1"/>
</dbReference>
<dbReference type="Pfam" id="PF00412">
    <property type="entry name" value="LIM"/>
    <property type="match status" value="1"/>
</dbReference>
<keyword evidence="1 5" id="KW-0479">Metal-binding</keyword>
<dbReference type="InterPro" id="IPR001781">
    <property type="entry name" value="Znf_LIM"/>
</dbReference>
<dbReference type="SUPFAM" id="SSF57716">
    <property type="entry name" value="Glucocorticoid receptor-like (DNA-binding domain)"/>
    <property type="match status" value="1"/>
</dbReference>
<evidence type="ECO:0000256" key="2">
    <source>
        <dbReference type="ARBA" id="ARBA00022737"/>
    </source>
</evidence>
<dbReference type="PROSITE" id="PS51303">
    <property type="entry name" value="PET"/>
    <property type="match status" value="1"/>
</dbReference>
<dbReference type="InterPro" id="IPR010442">
    <property type="entry name" value="PET_domain"/>
</dbReference>
<dbReference type="CDD" id="cd09340">
    <property type="entry name" value="LIM1_Testin_like"/>
    <property type="match status" value="1"/>
</dbReference>
<evidence type="ECO:0000256" key="3">
    <source>
        <dbReference type="ARBA" id="ARBA00022833"/>
    </source>
</evidence>
<dbReference type="GO" id="GO:0008270">
    <property type="term" value="F:zinc ion binding"/>
    <property type="evidence" value="ECO:0007669"/>
    <property type="project" value="InterPro"/>
</dbReference>
<evidence type="ECO:0000313" key="8">
    <source>
        <dbReference type="EMBL" id="GFR80367.1"/>
    </source>
</evidence>
<keyword evidence="4 5" id="KW-0440">LIM domain</keyword>
<dbReference type="Pfam" id="PF06297">
    <property type="entry name" value="PET"/>
    <property type="match status" value="1"/>
</dbReference>
<dbReference type="InterPro" id="IPR047120">
    <property type="entry name" value="Pk/Esn/Tes"/>
</dbReference>
<dbReference type="PROSITE" id="PS50023">
    <property type="entry name" value="LIM_DOMAIN_2"/>
    <property type="match status" value="1"/>
</dbReference>
<sequence length="149" mass="17047">MDQLPNDQVPRVGSQGERYRDSQLIMQLPRQDLSDLFCRFLDSDMERQEFQIFRELRDKVAMGIAQVKECSADTSCFSCKGEVDNGELVTVASKLGQDAVWHPACFKCCTCDELLVDLVYCQHAGQLYCQRHYAELIRPRCPGCDEVGW</sequence>
<feature type="domain" description="PET" evidence="7">
    <location>
        <begin position="1"/>
        <end position="75"/>
    </location>
</feature>
<reference evidence="8 9" key="1">
    <citation type="journal article" date="2021" name="Elife">
        <title>Chloroplast acquisition without the gene transfer in kleptoplastic sea slugs, Plakobranchus ocellatus.</title>
        <authorList>
            <person name="Maeda T."/>
            <person name="Takahashi S."/>
            <person name="Yoshida T."/>
            <person name="Shimamura S."/>
            <person name="Takaki Y."/>
            <person name="Nagai Y."/>
            <person name="Toyoda A."/>
            <person name="Suzuki Y."/>
            <person name="Arimoto A."/>
            <person name="Ishii H."/>
            <person name="Satoh N."/>
            <person name="Nishiyama T."/>
            <person name="Hasebe M."/>
            <person name="Maruyama T."/>
            <person name="Minagawa J."/>
            <person name="Obokata J."/>
            <person name="Shigenobu S."/>
        </authorList>
    </citation>
    <scope>NUCLEOTIDE SEQUENCE [LARGE SCALE GENOMIC DNA]</scope>
</reference>
<evidence type="ECO:0000256" key="4">
    <source>
        <dbReference type="ARBA" id="ARBA00023038"/>
    </source>
</evidence>
<dbReference type="PROSITE" id="PS00478">
    <property type="entry name" value="LIM_DOMAIN_1"/>
    <property type="match status" value="1"/>
</dbReference>
<dbReference type="PANTHER" id="PTHR24211:SF37">
    <property type="entry name" value="PROTEIN ESPINAS-LIKE PROTEIN"/>
    <property type="match status" value="1"/>
</dbReference>
<evidence type="ECO:0000313" key="9">
    <source>
        <dbReference type="Proteomes" id="UP000762676"/>
    </source>
</evidence>
<gene>
    <name evidence="8" type="ORF">ElyMa_002312800</name>
</gene>
<dbReference type="PANTHER" id="PTHR24211">
    <property type="entry name" value="LIM DOMAIN-CONTAINING PROTEIN"/>
    <property type="match status" value="1"/>
</dbReference>
<feature type="domain" description="LIM zinc-binding" evidence="6">
    <location>
        <begin position="74"/>
        <end position="139"/>
    </location>
</feature>
<evidence type="ECO:0000259" key="6">
    <source>
        <dbReference type="PROSITE" id="PS50023"/>
    </source>
</evidence>
<dbReference type="Gene3D" id="2.10.110.10">
    <property type="entry name" value="Cysteine Rich Protein"/>
    <property type="match status" value="1"/>
</dbReference>
<comment type="caution">
    <text evidence="8">The sequence shown here is derived from an EMBL/GenBank/DDBJ whole genome shotgun (WGS) entry which is preliminary data.</text>
</comment>
<keyword evidence="2" id="KW-0677">Repeat</keyword>
<dbReference type="AlphaFoldDB" id="A0AAV4G427"/>
<accession>A0AAV4G427</accession>
<name>A0AAV4G427_9GAST</name>
<dbReference type="Proteomes" id="UP000762676">
    <property type="component" value="Unassembled WGS sequence"/>
</dbReference>
<proteinExistence type="predicted"/>
<keyword evidence="9" id="KW-1185">Reference proteome</keyword>
<evidence type="ECO:0000259" key="7">
    <source>
        <dbReference type="PROSITE" id="PS51303"/>
    </source>
</evidence>
<evidence type="ECO:0000256" key="1">
    <source>
        <dbReference type="ARBA" id="ARBA00022723"/>
    </source>
</evidence>